<dbReference type="InterPro" id="IPR050300">
    <property type="entry name" value="GDXG_lipolytic_enzyme"/>
</dbReference>
<comment type="caution">
    <text evidence="3">The sequence shown here is derived from an EMBL/GenBank/DDBJ whole genome shotgun (WGS) entry which is preliminary data.</text>
</comment>
<dbReference type="InterPro" id="IPR029058">
    <property type="entry name" value="AB_hydrolase_fold"/>
</dbReference>
<evidence type="ECO:0000313" key="4">
    <source>
        <dbReference type="Proteomes" id="UP001172083"/>
    </source>
</evidence>
<organism evidence="3 4">
    <name type="scientific">Agaribacillus aureus</name>
    <dbReference type="NCBI Taxonomy" id="3051825"/>
    <lineage>
        <taxon>Bacteria</taxon>
        <taxon>Pseudomonadati</taxon>
        <taxon>Bacteroidota</taxon>
        <taxon>Cytophagia</taxon>
        <taxon>Cytophagales</taxon>
        <taxon>Splendidivirgaceae</taxon>
        <taxon>Agaribacillus</taxon>
    </lineage>
</organism>
<dbReference type="PANTHER" id="PTHR48081:SF8">
    <property type="entry name" value="ALPHA_BETA HYDROLASE FOLD-3 DOMAIN-CONTAINING PROTEIN-RELATED"/>
    <property type="match status" value="1"/>
</dbReference>
<dbReference type="InterPro" id="IPR013094">
    <property type="entry name" value="AB_hydrolase_3"/>
</dbReference>
<dbReference type="GO" id="GO:0016787">
    <property type="term" value="F:hydrolase activity"/>
    <property type="evidence" value="ECO:0007669"/>
    <property type="project" value="UniProtKB-KW"/>
</dbReference>
<accession>A0ABT8KYD9</accession>
<feature type="domain" description="Alpha/beta hydrolase fold-3" evidence="2">
    <location>
        <begin position="90"/>
        <end position="298"/>
    </location>
</feature>
<keyword evidence="1 3" id="KW-0378">Hydrolase</keyword>
<reference evidence="3" key="1">
    <citation type="submission" date="2023-06" db="EMBL/GenBank/DDBJ databases">
        <title>Genomic of Agaribacillus aureum.</title>
        <authorList>
            <person name="Wang G."/>
        </authorList>
    </citation>
    <scope>NUCLEOTIDE SEQUENCE</scope>
    <source>
        <strain evidence="3">BMA12</strain>
    </source>
</reference>
<evidence type="ECO:0000256" key="1">
    <source>
        <dbReference type="ARBA" id="ARBA00022801"/>
    </source>
</evidence>
<dbReference type="RefSeq" id="WP_346755849.1">
    <property type="nucleotide sequence ID" value="NZ_JAUJEB010000001.1"/>
</dbReference>
<name>A0ABT8KYD9_9BACT</name>
<evidence type="ECO:0000259" key="2">
    <source>
        <dbReference type="Pfam" id="PF07859"/>
    </source>
</evidence>
<protein>
    <submittedName>
        <fullName evidence="3">Alpha/beta hydrolase</fullName>
    </submittedName>
</protein>
<evidence type="ECO:0000313" key="3">
    <source>
        <dbReference type="EMBL" id="MDN5210505.1"/>
    </source>
</evidence>
<dbReference type="EMBL" id="JAUJEB010000001">
    <property type="protein sequence ID" value="MDN5210505.1"/>
    <property type="molecule type" value="Genomic_DNA"/>
</dbReference>
<dbReference type="PANTHER" id="PTHR48081">
    <property type="entry name" value="AB HYDROLASE SUPERFAMILY PROTEIN C4A8.06C"/>
    <property type="match status" value="1"/>
</dbReference>
<keyword evidence="4" id="KW-1185">Reference proteome</keyword>
<dbReference type="Gene3D" id="3.40.50.1820">
    <property type="entry name" value="alpha/beta hydrolase"/>
    <property type="match status" value="1"/>
</dbReference>
<dbReference type="Proteomes" id="UP001172083">
    <property type="component" value="Unassembled WGS sequence"/>
</dbReference>
<sequence>MKNIKERLDPGLVEALEATKESGLPLDLDNDLHGGRQIMHQVAISAVETAASIKEIERKEYQISCKNEDYKIPLYLYRPVGDTKMLPVIYWTHGGGLITGEVKQDEYLLKSFSKSFNCVVVAVAYRLAPEHRFPTALEDCYLGLQWVFDSATELNIDQKRIAIAGASAGGGLTAALAQLVRDRNEFEYPLIYQLLMYPMLDDRNIHPASDDAEDTFIWTRANNLFGWSAYLGQQPGTENTPVYASASRMGNLEKLPPAMILVGGIDLFVSESITYARRLNDAGVPTELHVYPGGIHGYETLAPDIRISQGFTAALYSGLKNALKK</sequence>
<dbReference type="Pfam" id="PF07859">
    <property type="entry name" value="Abhydrolase_3"/>
    <property type="match status" value="1"/>
</dbReference>
<proteinExistence type="predicted"/>
<dbReference type="SUPFAM" id="SSF53474">
    <property type="entry name" value="alpha/beta-Hydrolases"/>
    <property type="match status" value="1"/>
</dbReference>
<gene>
    <name evidence="3" type="ORF">QQ020_00560</name>
</gene>